<name>A0ABS7FR84_9ACTN</name>
<dbReference type="PANTHER" id="PTHR30486">
    <property type="entry name" value="TWITCHING MOTILITY PROTEIN PILT"/>
    <property type="match status" value="1"/>
</dbReference>
<evidence type="ECO:0000259" key="2">
    <source>
        <dbReference type="Pfam" id="PF00437"/>
    </source>
</evidence>
<dbReference type="Gene3D" id="3.40.50.300">
    <property type="entry name" value="P-loop containing nucleotide triphosphate hydrolases"/>
    <property type="match status" value="1"/>
</dbReference>
<proteinExistence type="inferred from homology"/>
<protein>
    <submittedName>
        <fullName evidence="3">TadA family conjugal transfer-associated ATPase</fullName>
    </submittedName>
</protein>
<dbReference type="RefSeq" id="WP_220165786.1">
    <property type="nucleotide sequence ID" value="NZ_JAIBOA010000006.1"/>
</dbReference>
<evidence type="ECO:0000313" key="4">
    <source>
        <dbReference type="Proteomes" id="UP000774570"/>
    </source>
</evidence>
<dbReference type="Pfam" id="PF00437">
    <property type="entry name" value="T2SSE"/>
    <property type="match status" value="1"/>
</dbReference>
<dbReference type="SUPFAM" id="SSF52540">
    <property type="entry name" value="P-loop containing nucleoside triphosphate hydrolases"/>
    <property type="match status" value="1"/>
</dbReference>
<gene>
    <name evidence="3" type="ORF">K1Y72_11070</name>
</gene>
<accession>A0ABS7FR84</accession>
<evidence type="ECO:0000256" key="1">
    <source>
        <dbReference type="ARBA" id="ARBA00006611"/>
    </source>
</evidence>
<comment type="similarity">
    <text evidence="1">Belongs to the GSP E family.</text>
</comment>
<reference evidence="3 4" key="1">
    <citation type="submission" date="2021-07" db="EMBL/GenBank/DDBJ databases">
        <title>Actinomadura sp. PM05-2 isolated from lichen.</title>
        <authorList>
            <person name="Somphong A."/>
            <person name="Phongsopitanun W."/>
            <person name="Tanasupawat S."/>
            <person name="Peongsungnone V."/>
        </authorList>
    </citation>
    <scope>NUCLEOTIDE SEQUENCE [LARGE SCALE GENOMIC DNA]</scope>
    <source>
        <strain evidence="3 4">PM05-2</strain>
    </source>
</reference>
<dbReference type="InterPro" id="IPR050921">
    <property type="entry name" value="T4SS_GSP_E_ATPase"/>
</dbReference>
<evidence type="ECO:0000313" key="3">
    <source>
        <dbReference type="EMBL" id="MBW8482912.1"/>
    </source>
</evidence>
<sequence>MTDLSEAVRGRLVAGGGAEATAGRVAAALRAEQGLLGDSEILSLAAEMRAEFVGTGPLEPLLAVPHLTDVLVNGPDEVWIDAGDGLIRTSVRFPDEASLRRLAQRLTAAAGRRLDDASPCADARLPGGIRLHAVLPPVSPNGTCLSLRLPRRTAFTLDELAPPAAVPLLCALVERRLAFLVTGGTGTGKTTLLASLLGRAGPSERLVLVEDSAELQPSHPHVVRLETRPPNVEGAGGVTMHDLVRQALRMRPDRLVVGEVRGSEVVDLLAALNTGHEGGCGTLHANRAVDVPARLEALACAAGLTREAVHSQLAAALHVVVHLTREPSAGRRIAELGVFRRAADGLVEVVPALTLTPEGDLLPGPGAAVLAHRLGGTP</sequence>
<dbReference type="EMBL" id="JAIBOA010000006">
    <property type="protein sequence ID" value="MBW8482912.1"/>
    <property type="molecule type" value="Genomic_DNA"/>
</dbReference>
<dbReference type="Proteomes" id="UP000774570">
    <property type="component" value="Unassembled WGS sequence"/>
</dbReference>
<feature type="domain" description="Bacterial type II secretion system protein E" evidence="2">
    <location>
        <begin position="54"/>
        <end position="326"/>
    </location>
</feature>
<dbReference type="PANTHER" id="PTHR30486:SF6">
    <property type="entry name" value="TYPE IV PILUS RETRACTATION ATPASE PILT"/>
    <property type="match status" value="1"/>
</dbReference>
<dbReference type="InterPro" id="IPR022399">
    <property type="entry name" value="TadA-like_ATPase"/>
</dbReference>
<dbReference type="InterPro" id="IPR027417">
    <property type="entry name" value="P-loop_NTPase"/>
</dbReference>
<dbReference type="NCBIfam" id="TIGR03819">
    <property type="entry name" value="heli_sec_ATPase"/>
    <property type="match status" value="1"/>
</dbReference>
<dbReference type="InterPro" id="IPR001482">
    <property type="entry name" value="T2SS/T4SS_dom"/>
</dbReference>
<comment type="caution">
    <text evidence="3">The sequence shown here is derived from an EMBL/GenBank/DDBJ whole genome shotgun (WGS) entry which is preliminary data.</text>
</comment>
<dbReference type="CDD" id="cd01130">
    <property type="entry name" value="VirB11-like_ATPase"/>
    <property type="match status" value="1"/>
</dbReference>
<dbReference type="Gene3D" id="3.30.450.380">
    <property type="match status" value="1"/>
</dbReference>
<keyword evidence="4" id="KW-1185">Reference proteome</keyword>
<organism evidence="3 4">
    <name type="scientific">Actinomadura parmotrematis</name>
    <dbReference type="NCBI Taxonomy" id="2864039"/>
    <lineage>
        <taxon>Bacteria</taxon>
        <taxon>Bacillati</taxon>
        <taxon>Actinomycetota</taxon>
        <taxon>Actinomycetes</taxon>
        <taxon>Streptosporangiales</taxon>
        <taxon>Thermomonosporaceae</taxon>
        <taxon>Actinomadura</taxon>
    </lineage>
</organism>